<dbReference type="Pfam" id="PF12620">
    <property type="entry name" value="DUF3778"/>
    <property type="match status" value="1"/>
</dbReference>
<keyword evidence="1" id="KW-0472">Membrane</keyword>
<dbReference type="AlphaFoldDB" id="A0A0P0WBF7"/>
<dbReference type="Proteomes" id="UP000059680">
    <property type="component" value="Chromosome 4"/>
</dbReference>
<proteinExistence type="predicted"/>
<name>A0A0P0WBF7_ORYSJ</name>
<dbReference type="EMBL" id="AP014960">
    <property type="protein sequence ID" value="BAS89710.1"/>
    <property type="molecule type" value="Genomic_DNA"/>
</dbReference>
<protein>
    <submittedName>
        <fullName evidence="3">Os04g0478000 protein</fullName>
    </submittedName>
</protein>
<sequence>MISFSSTFSIELPRQHVLRHHLWIKSLVGWIWGNSSSLSLGSNNHAGFIVRVEPRLDLQLWFAGLQSKLVRFNDEPRGNLLWSPVMFTPKSTASHQTSHMCRFRGGSRRGLPVRQAEYISIEALGCNCRGPATVPYRFAPSLLLSFIIKFASFFQLTSLLLNMVQLLCLSWAMYWGIQFP</sequence>
<feature type="transmembrane region" description="Helical" evidence="1">
    <location>
        <begin position="159"/>
        <end position="177"/>
    </location>
</feature>
<keyword evidence="1" id="KW-0812">Transmembrane</keyword>
<keyword evidence="4" id="KW-1185">Reference proteome</keyword>
<dbReference type="ExpressionAtlas" id="A0A0P0WBF7">
    <property type="expression patterns" value="baseline and differential"/>
</dbReference>
<evidence type="ECO:0000259" key="2">
    <source>
        <dbReference type="Pfam" id="PF12620"/>
    </source>
</evidence>
<feature type="domain" description="DUF3778" evidence="2">
    <location>
        <begin position="27"/>
        <end position="89"/>
    </location>
</feature>
<evidence type="ECO:0000256" key="1">
    <source>
        <dbReference type="SAM" id="Phobius"/>
    </source>
</evidence>
<dbReference type="Gramene" id="Os04t0478000-02">
    <property type="protein sequence ID" value="Os04t0478000-02"/>
    <property type="gene ID" value="Os04g0478000"/>
</dbReference>
<reference evidence="3 4" key="2">
    <citation type="journal article" date="2013" name="Plant Cell Physiol.">
        <title>Rice Annotation Project Database (RAP-DB): an integrative and interactive database for rice genomics.</title>
        <authorList>
            <person name="Sakai H."/>
            <person name="Lee S.S."/>
            <person name="Tanaka T."/>
            <person name="Numa H."/>
            <person name="Kim J."/>
            <person name="Kawahara Y."/>
            <person name="Wakimoto H."/>
            <person name="Yang C.C."/>
            <person name="Iwamoto M."/>
            <person name="Abe T."/>
            <person name="Yamada Y."/>
            <person name="Muto A."/>
            <person name="Inokuchi H."/>
            <person name="Ikemura T."/>
            <person name="Matsumoto T."/>
            <person name="Sasaki T."/>
            <person name="Itoh T."/>
        </authorList>
    </citation>
    <scope>NUCLEOTIDE SEQUENCE [LARGE SCALE GENOMIC DNA]</scope>
    <source>
        <strain evidence="4">cv. Nipponbare</strain>
    </source>
</reference>
<evidence type="ECO:0000313" key="3">
    <source>
        <dbReference type="EMBL" id="BAS89710.1"/>
    </source>
</evidence>
<accession>A0A0P0WBF7</accession>
<organism evidence="3 4">
    <name type="scientific">Oryza sativa subsp. japonica</name>
    <name type="common">Rice</name>
    <dbReference type="NCBI Taxonomy" id="39947"/>
    <lineage>
        <taxon>Eukaryota</taxon>
        <taxon>Viridiplantae</taxon>
        <taxon>Streptophyta</taxon>
        <taxon>Embryophyta</taxon>
        <taxon>Tracheophyta</taxon>
        <taxon>Spermatophyta</taxon>
        <taxon>Magnoliopsida</taxon>
        <taxon>Liliopsida</taxon>
        <taxon>Poales</taxon>
        <taxon>Poaceae</taxon>
        <taxon>BOP clade</taxon>
        <taxon>Oryzoideae</taxon>
        <taxon>Oryzeae</taxon>
        <taxon>Oryzinae</taxon>
        <taxon>Oryza</taxon>
        <taxon>Oryza sativa</taxon>
    </lineage>
</organism>
<reference evidence="4" key="1">
    <citation type="journal article" date="2005" name="Nature">
        <title>The map-based sequence of the rice genome.</title>
        <authorList>
            <consortium name="International rice genome sequencing project (IRGSP)"/>
            <person name="Matsumoto T."/>
            <person name="Wu J."/>
            <person name="Kanamori H."/>
            <person name="Katayose Y."/>
            <person name="Fujisawa M."/>
            <person name="Namiki N."/>
            <person name="Mizuno H."/>
            <person name="Yamamoto K."/>
            <person name="Antonio B.A."/>
            <person name="Baba T."/>
            <person name="Sakata K."/>
            <person name="Nagamura Y."/>
            <person name="Aoki H."/>
            <person name="Arikawa K."/>
            <person name="Arita K."/>
            <person name="Bito T."/>
            <person name="Chiden Y."/>
            <person name="Fujitsuka N."/>
            <person name="Fukunaka R."/>
            <person name="Hamada M."/>
            <person name="Harada C."/>
            <person name="Hayashi A."/>
            <person name="Hijishita S."/>
            <person name="Honda M."/>
            <person name="Hosokawa S."/>
            <person name="Ichikawa Y."/>
            <person name="Idonuma A."/>
            <person name="Iijima M."/>
            <person name="Ikeda M."/>
            <person name="Ikeno M."/>
            <person name="Ito K."/>
            <person name="Ito S."/>
            <person name="Ito T."/>
            <person name="Ito Y."/>
            <person name="Ito Y."/>
            <person name="Iwabuchi A."/>
            <person name="Kamiya K."/>
            <person name="Karasawa W."/>
            <person name="Kurita K."/>
            <person name="Katagiri S."/>
            <person name="Kikuta A."/>
            <person name="Kobayashi H."/>
            <person name="Kobayashi N."/>
            <person name="Machita K."/>
            <person name="Maehara T."/>
            <person name="Masukawa M."/>
            <person name="Mizubayashi T."/>
            <person name="Mukai Y."/>
            <person name="Nagasaki H."/>
            <person name="Nagata Y."/>
            <person name="Naito S."/>
            <person name="Nakashima M."/>
            <person name="Nakama Y."/>
            <person name="Nakamichi Y."/>
            <person name="Nakamura M."/>
            <person name="Meguro A."/>
            <person name="Negishi M."/>
            <person name="Ohta I."/>
            <person name="Ohta T."/>
            <person name="Okamoto M."/>
            <person name="Ono N."/>
            <person name="Saji S."/>
            <person name="Sakaguchi M."/>
            <person name="Sakai K."/>
            <person name="Shibata M."/>
            <person name="Shimokawa T."/>
            <person name="Song J."/>
            <person name="Takazaki Y."/>
            <person name="Terasawa K."/>
            <person name="Tsugane M."/>
            <person name="Tsuji K."/>
            <person name="Ueda S."/>
            <person name="Waki K."/>
            <person name="Yamagata H."/>
            <person name="Yamamoto M."/>
            <person name="Yamamoto S."/>
            <person name="Yamane H."/>
            <person name="Yoshiki S."/>
            <person name="Yoshihara R."/>
            <person name="Yukawa K."/>
            <person name="Zhong H."/>
            <person name="Yano M."/>
            <person name="Yuan Q."/>
            <person name="Ouyang S."/>
            <person name="Liu J."/>
            <person name="Jones K.M."/>
            <person name="Gansberger K."/>
            <person name="Moffat K."/>
            <person name="Hill J."/>
            <person name="Bera J."/>
            <person name="Fadrosh D."/>
            <person name="Jin S."/>
            <person name="Johri S."/>
            <person name="Kim M."/>
            <person name="Overton L."/>
            <person name="Reardon M."/>
            <person name="Tsitrin T."/>
            <person name="Vuong H."/>
            <person name="Weaver B."/>
            <person name="Ciecko A."/>
            <person name="Tallon L."/>
            <person name="Jackson J."/>
            <person name="Pai G."/>
            <person name="Aken S.V."/>
            <person name="Utterback T."/>
            <person name="Reidmuller S."/>
            <person name="Feldblyum T."/>
            <person name="Hsiao J."/>
            <person name="Zismann V."/>
            <person name="Iobst S."/>
            <person name="de Vazeille A.R."/>
            <person name="Buell C.R."/>
            <person name="Ying K."/>
            <person name="Li Y."/>
            <person name="Lu T."/>
            <person name="Huang Y."/>
            <person name="Zhao Q."/>
            <person name="Feng Q."/>
            <person name="Zhang L."/>
            <person name="Zhu J."/>
            <person name="Weng Q."/>
            <person name="Mu J."/>
            <person name="Lu Y."/>
            <person name="Fan D."/>
            <person name="Liu Y."/>
            <person name="Guan J."/>
            <person name="Zhang Y."/>
            <person name="Yu S."/>
            <person name="Liu X."/>
            <person name="Zhang Y."/>
            <person name="Hong G."/>
            <person name="Han B."/>
            <person name="Choisne N."/>
            <person name="Demange N."/>
            <person name="Orjeda G."/>
            <person name="Samain S."/>
            <person name="Cattolico L."/>
            <person name="Pelletier E."/>
            <person name="Couloux A."/>
            <person name="Segurens B."/>
            <person name="Wincker P."/>
            <person name="D'Hont A."/>
            <person name="Scarpelli C."/>
            <person name="Weissenbach J."/>
            <person name="Salanoubat M."/>
            <person name="Quetier F."/>
            <person name="Yu Y."/>
            <person name="Kim H.R."/>
            <person name="Rambo T."/>
            <person name="Currie J."/>
            <person name="Collura K."/>
            <person name="Luo M."/>
            <person name="Yang T."/>
            <person name="Ammiraju J.S.S."/>
            <person name="Engler F."/>
            <person name="Soderlund C."/>
            <person name="Wing R.A."/>
            <person name="Palmer L.E."/>
            <person name="de la Bastide M."/>
            <person name="Spiegel L."/>
            <person name="Nascimento L."/>
            <person name="Zutavern T."/>
            <person name="O'Shaughnessy A."/>
            <person name="Dike S."/>
            <person name="Dedhia N."/>
            <person name="Preston R."/>
            <person name="Balija V."/>
            <person name="McCombie W.R."/>
            <person name="Chow T."/>
            <person name="Chen H."/>
            <person name="Chung M."/>
            <person name="Chen C."/>
            <person name="Shaw J."/>
            <person name="Wu H."/>
            <person name="Hsiao K."/>
            <person name="Chao Y."/>
            <person name="Chu M."/>
            <person name="Cheng C."/>
            <person name="Hour A."/>
            <person name="Lee P."/>
            <person name="Lin S."/>
            <person name="Lin Y."/>
            <person name="Liou J."/>
            <person name="Liu S."/>
            <person name="Hsing Y."/>
            <person name="Raghuvanshi S."/>
            <person name="Mohanty A."/>
            <person name="Bharti A.K."/>
            <person name="Gaur A."/>
            <person name="Gupta V."/>
            <person name="Kumar D."/>
            <person name="Ravi V."/>
            <person name="Vij S."/>
            <person name="Kapur A."/>
            <person name="Khurana P."/>
            <person name="Khurana P."/>
            <person name="Khurana J.P."/>
            <person name="Tyagi A.K."/>
            <person name="Gaikwad K."/>
            <person name="Singh A."/>
            <person name="Dalal V."/>
            <person name="Srivastava S."/>
            <person name="Dixit A."/>
            <person name="Pal A.K."/>
            <person name="Ghazi I.A."/>
            <person name="Yadav M."/>
            <person name="Pandit A."/>
            <person name="Bhargava A."/>
            <person name="Sureshbabu K."/>
            <person name="Batra K."/>
            <person name="Sharma T.R."/>
            <person name="Mohapatra T."/>
            <person name="Singh N.K."/>
            <person name="Messing J."/>
            <person name="Nelson A.B."/>
            <person name="Fuks G."/>
            <person name="Kavchok S."/>
            <person name="Keizer G."/>
            <person name="Linton E."/>
            <person name="Llaca V."/>
            <person name="Song R."/>
            <person name="Tanyolac B."/>
            <person name="Young S."/>
            <person name="Ho-Il K."/>
            <person name="Hahn J.H."/>
            <person name="Sangsakoo G."/>
            <person name="Vanavichit A."/>
            <person name="de Mattos Luiz.A.T."/>
            <person name="Zimmer P.D."/>
            <person name="Malone G."/>
            <person name="Dellagostin O."/>
            <person name="de Oliveira A.C."/>
            <person name="Bevan M."/>
            <person name="Bancroft I."/>
            <person name="Minx P."/>
            <person name="Cordum H."/>
            <person name="Wilson R."/>
            <person name="Cheng Z."/>
            <person name="Jin W."/>
            <person name="Jiang J."/>
            <person name="Leong S.A."/>
            <person name="Iwama H."/>
            <person name="Gojobori T."/>
            <person name="Itoh T."/>
            <person name="Niimura Y."/>
            <person name="Fujii Y."/>
            <person name="Habara T."/>
            <person name="Sakai H."/>
            <person name="Sato Y."/>
            <person name="Wilson G."/>
            <person name="Kumar K."/>
            <person name="McCouch S."/>
            <person name="Juretic N."/>
            <person name="Hoen D."/>
            <person name="Wright S."/>
            <person name="Bruskiewich R."/>
            <person name="Bureau T."/>
            <person name="Miyao A."/>
            <person name="Hirochika H."/>
            <person name="Nishikawa T."/>
            <person name="Kadowaki K."/>
            <person name="Sugiura M."/>
            <person name="Burr B."/>
            <person name="Sasaki T."/>
        </authorList>
    </citation>
    <scope>NUCLEOTIDE SEQUENCE [LARGE SCALE GENOMIC DNA]</scope>
    <source>
        <strain evidence="4">cv. Nipponbare</strain>
    </source>
</reference>
<evidence type="ECO:0000313" key="4">
    <source>
        <dbReference type="Proteomes" id="UP000059680"/>
    </source>
</evidence>
<reference evidence="3 4" key="3">
    <citation type="journal article" date="2013" name="Rice">
        <title>Improvement of the Oryza sativa Nipponbare reference genome using next generation sequence and optical map data.</title>
        <authorList>
            <person name="Kawahara Y."/>
            <person name="de la Bastide M."/>
            <person name="Hamilton J.P."/>
            <person name="Kanamori H."/>
            <person name="McCombie W.R."/>
            <person name="Ouyang S."/>
            <person name="Schwartz D.C."/>
            <person name="Tanaka T."/>
            <person name="Wu J."/>
            <person name="Zhou S."/>
            <person name="Childs K.L."/>
            <person name="Davidson R.M."/>
            <person name="Lin H."/>
            <person name="Quesada-Ocampo L."/>
            <person name="Vaillancourt B."/>
            <person name="Sakai H."/>
            <person name="Lee S.S."/>
            <person name="Kim J."/>
            <person name="Numa H."/>
            <person name="Itoh T."/>
            <person name="Buell C.R."/>
            <person name="Matsumoto T."/>
        </authorList>
    </citation>
    <scope>NUCLEOTIDE SEQUENCE [LARGE SCALE GENOMIC DNA]</scope>
    <source>
        <strain evidence="4">cv. Nipponbare</strain>
    </source>
</reference>
<dbReference type="InterPro" id="IPR022256">
    <property type="entry name" value="DUF3778"/>
</dbReference>
<gene>
    <name evidence="3" type="ordered locus">Os04g0478000</name>
    <name evidence="3" type="ORF">OSNPB_040478000</name>
</gene>
<keyword evidence="1" id="KW-1133">Transmembrane helix</keyword>